<keyword evidence="3" id="KW-0949">S-adenosyl-L-methionine</keyword>
<proteinExistence type="predicted"/>
<dbReference type="GO" id="GO:0008757">
    <property type="term" value="F:S-adenosylmethionine-dependent methyltransferase activity"/>
    <property type="evidence" value="ECO:0007669"/>
    <property type="project" value="InterPro"/>
</dbReference>
<dbReference type="InterPro" id="IPR013216">
    <property type="entry name" value="Methyltransf_11"/>
</dbReference>
<dbReference type="InterPro" id="IPR029063">
    <property type="entry name" value="SAM-dependent_MTases_sf"/>
</dbReference>
<dbReference type="PANTHER" id="PTHR43464">
    <property type="entry name" value="METHYLTRANSFERASE"/>
    <property type="match status" value="1"/>
</dbReference>
<feature type="compositionally biased region" description="Polar residues" evidence="4">
    <location>
        <begin position="68"/>
        <end position="81"/>
    </location>
</feature>
<accession>A0A0G4GG79</accession>
<name>A0A0G4GG79_VITBC</name>
<evidence type="ECO:0000256" key="3">
    <source>
        <dbReference type="ARBA" id="ARBA00022691"/>
    </source>
</evidence>
<dbReference type="OMA" id="GGFYFMC"/>
<gene>
    <name evidence="6" type="ORF">Vbra_17731</name>
</gene>
<organism evidence="6 7">
    <name type="scientific">Vitrella brassicaformis (strain CCMP3155)</name>
    <dbReference type="NCBI Taxonomy" id="1169540"/>
    <lineage>
        <taxon>Eukaryota</taxon>
        <taxon>Sar</taxon>
        <taxon>Alveolata</taxon>
        <taxon>Colpodellida</taxon>
        <taxon>Vitrellaceae</taxon>
        <taxon>Vitrella</taxon>
    </lineage>
</organism>
<dbReference type="GO" id="GO:0032259">
    <property type="term" value="P:methylation"/>
    <property type="evidence" value="ECO:0007669"/>
    <property type="project" value="UniProtKB-KW"/>
</dbReference>
<sequence length="367" mass="40351">MEEDSVESFEDRLKGAESTSGGNPLLVQLVQTLNSAVVYSDAGNFETNKKLWNEYAKSWRAEQPWVQRMQQQTASGSSQETAADDEHHDLSVPLLGSEWSDTKSLDEIVSNWLLPLFSREQHGGKTSGLTVGEIGVGGARVASKLLRRVPKNRGAVREENGLAAIDTLVAFDISSEMLKKAKQALRDLARVRTGPPFPETSAAAAAAEDDAAMPSVDLHLLDSPDLPPSYTERFDVMYSVDVFPHLDLHVTFTYLTHIRRSLKPGGLCFLSFADLTSPGGWSRFARQKKYSVGGFYFMCREMVTTLVGRAGLQVVRINERADEAHTRGTSATTEAAECATAGRYEFAGGKNVYLMRDILVVVKRPCE</sequence>
<protein>
    <recommendedName>
        <fullName evidence="5">Methyltransferase type 11 domain-containing protein</fullName>
    </recommendedName>
</protein>
<evidence type="ECO:0000256" key="2">
    <source>
        <dbReference type="ARBA" id="ARBA00022679"/>
    </source>
</evidence>
<feature type="domain" description="Methyltransferase type 11" evidence="5">
    <location>
        <begin position="206"/>
        <end position="269"/>
    </location>
</feature>
<feature type="region of interest" description="Disordered" evidence="4">
    <location>
        <begin position="1"/>
        <end position="21"/>
    </location>
</feature>
<dbReference type="CDD" id="cd02440">
    <property type="entry name" value="AdoMet_MTases"/>
    <property type="match status" value="1"/>
</dbReference>
<reference evidence="6 7" key="1">
    <citation type="submission" date="2014-11" db="EMBL/GenBank/DDBJ databases">
        <authorList>
            <person name="Zhu J."/>
            <person name="Qi W."/>
            <person name="Song R."/>
        </authorList>
    </citation>
    <scope>NUCLEOTIDE SEQUENCE [LARGE SCALE GENOMIC DNA]</scope>
</reference>
<dbReference type="VEuPathDB" id="CryptoDB:Vbra_17731"/>
<dbReference type="Proteomes" id="UP000041254">
    <property type="component" value="Unassembled WGS sequence"/>
</dbReference>
<dbReference type="Gene3D" id="3.40.50.150">
    <property type="entry name" value="Vaccinia Virus protein VP39"/>
    <property type="match status" value="1"/>
</dbReference>
<feature type="region of interest" description="Disordered" evidence="4">
    <location>
        <begin position="66"/>
        <end position="86"/>
    </location>
</feature>
<keyword evidence="7" id="KW-1185">Reference proteome</keyword>
<dbReference type="EMBL" id="CDMY01000656">
    <property type="protein sequence ID" value="CEM28621.1"/>
    <property type="molecule type" value="Genomic_DNA"/>
</dbReference>
<dbReference type="PANTHER" id="PTHR43464:SF19">
    <property type="entry name" value="UBIQUINONE BIOSYNTHESIS O-METHYLTRANSFERASE, MITOCHONDRIAL"/>
    <property type="match status" value="1"/>
</dbReference>
<dbReference type="AlphaFoldDB" id="A0A0G4GG79"/>
<dbReference type="SUPFAM" id="SSF53335">
    <property type="entry name" value="S-adenosyl-L-methionine-dependent methyltransferases"/>
    <property type="match status" value="1"/>
</dbReference>
<keyword evidence="2" id="KW-0808">Transferase</keyword>
<evidence type="ECO:0000256" key="1">
    <source>
        <dbReference type="ARBA" id="ARBA00022603"/>
    </source>
</evidence>
<evidence type="ECO:0000313" key="6">
    <source>
        <dbReference type="EMBL" id="CEM28621.1"/>
    </source>
</evidence>
<evidence type="ECO:0000313" key="7">
    <source>
        <dbReference type="Proteomes" id="UP000041254"/>
    </source>
</evidence>
<evidence type="ECO:0000259" key="5">
    <source>
        <dbReference type="Pfam" id="PF08241"/>
    </source>
</evidence>
<keyword evidence="1" id="KW-0489">Methyltransferase</keyword>
<dbReference type="InParanoid" id="A0A0G4GG79"/>
<dbReference type="OrthoDB" id="416496at2759"/>
<dbReference type="Pfam" id="PF08241">
    <property type="entry name" value="Methyltransf_11"/>
    <property type="match status" value="1"/>
</dbReference>
<evidence type="ECO:0000256" key="4">
    <source>
        <dbReference type="SAM" id="MobiDB-lite"/>
    </source>
</evidence>